<accession>A0ABW8F174</accession>
<protein>
    <submittedName>
        <fullName evidence="7">Sigma-70 family RNA polymerase sigma factor</fullName>
    </submittedName>
</protein>
<comment type="similarity">
    <text evidence="1">Belongs to the sigma-70 factor family. ECF subfamily.</text>
</comment>
<dbReference type="SUPFAM" id="SSF88946">
    <property type="entry name" value="Sigma2 domain of RNA polymerase sigma factors"/>
    <property type="match status" value="1"/>
</dbReference>
<evidence type="ECO:0000313" key="8">
    <source>
        <dbReference type="Proteomes" id="UP001617427"/>
    </source>
</evidence>
<proteinExistence type="inferred from homology"/>
<dbReference type="InterPro" id="IPR013324">
    <property type="entry name" value="RNA_pol_sigma_r3/r4-like"/>
</dbReference>
<keyword evidence="4" id="KW-0804">Transcription</keyword>
<feature type="domain" description="RNA polymerase sigma-70 region 2" evidence="5">
    <location>
        <begin position="57"/>
        <end position="123"/>
    </location>
</feature>
<dbReference type="InterPro" id="IPR007627">
    <property type="entry name" value="RNA_pol_sigma70_r2"/>
</dbReference>
<dbReference type="InterPro" id="IPR014284">
    <property type="entry name" value="RNA_pol_sigma-70_dom"/>
</dbReference>
<evidence type="ECO:0000256" key="2">
    <source>
        <dbReference type="ARBA" id="ARBA00023015"/>
    </source>
</evidence>
<dbReference type="PANTHER" id="PTHR43133:SF62">
    <property type="entry name" value="RNA POLYMERASE SIGMA FACTOR SIGZ"/>
    <property type="match status" value="1"/>
</dbReference>
<dbReference type="InterPro" id="IPR013325">
    <property type="entry name" value="RNA_pol_sigma_r2"/>
</dbReference>
<reference evidence="7 8" key="1">
    <citation type="submission" date="2024-10" db="EMBL/GenBank/DDBJ databases">
        <title>The Natural Products Discovery Center: Release of the First 8490 Sequenced Strains for Exploring Actinobacteria Biosynthetic Diversity.</title>
        <authorList>
            <person name="Kalkreuter E."/>
            <person name="Kautsar S.A."/>
            <person name="Yang D."/>
            <person name="Bader C.D."/>
            <person name="Teijaro C.N."/>
            <person name="Fluegel L."/>
            <person name="Davis C.M."/>
            <person name="Simpson J.R."/>
            <person name="Lauterbach L."/>
            <person name="Steele A.D."/>
            <person name="Gui C."/>
            <person name="Meng S."/>
            <person name="Li G."/>
            <person name="Viehrig K."/>
            <person name="Ye F."/>
            <person name="Su P."/>
            <person name="Kiefer A.F."/>
            <person name="Nichols A."/>
            <person name="Cepeda A.J."/>
            <person name="Yan W."/>
            <person name="Fan B."/>
            <person name="Jiang Y."/>
            <person name="Adhikari A."/>
            <person name="Zheng C.-J."/>
            <person name="Schuster L."/>
            <person name="Cowan T.M."/>
            <person name="Smanski M.J."/>
            <person name="Chevrette M.G."/>
            <person name="De Carvalho L.P.S."/>
            <person name="Shen B."/>
        </authorList>
    </citation>
    <scope>NUCLEOTIDE SEQUENCE [LARGE SCALE GENOMIC DNA]</scope>
    <source>
        <strain evidence="7 8">NPDC087045</strain>
    </source>
</reference>
<dbReference type="NCBIfam" id="TIGR02937">
    <property type="entry name" value="sigma70-ECF"/>
    <property type="match status" value="1"/>
</dbReference>
<evidence type="ECO:0000256" key="3">
    <source>
        <dbReference type="ARBA" id="ARBA00023082"/>
    </source>
</evidence>
<dbReference type="EMBL" id="JBIUZV010000008">
    <property type="protein sequence ID" value="MFJ3047035.1"/>
    <property type="molecule type" value="Genomic_DNA"/>
</dbReference>
<feature type="domain" description="RNA polymerase sigma factor 70 region 4 type 2" evidence="6">
    <location>
        <begin position="158"/>
        <end position="209"/>
    </location>
</feature>
<evidence type="ECO:0000256" key="4">
    <source>
        <dbReference type="ARBA" id="ARBA00023163"/>
    </source>
</evidence>
<dbReference type="RefSeq" id="WP_402701476.1">
    <property type="nucleotide sequence ID" value="NZ_JBIUZV010000008.1"/>
</dbReference>
<evidence type="ECO:0000256" key="1">
    <source>
        <dbReference type="ARBA" id="ARBA00010641"/>
    </source>
</evidence>
<name>A0ABW8F174_9BURK</name>
<dbReference type="CDD" id="cd06171">
    <property type="entry name" value="Sigma70_r4"/>
    <property type="match status" value="1"/>
</dbReference>
<keyword evidence="2" id="KW-0805">Transcription regulation</keyword>
<dbReference type="Gene3D" id="1.10.1740.10">
    <property type="match status" value="1"/>
</dbReference>
<dbReference type="Pfam" id="PF08281">
    <property type="entry name" value="Sigma70_r4_2"/>
    <property type="match status" value="1"/>
</dbReference>
<dbReference type="InterPro" id="IPR039425">
    <property type="entry name" value="RNA_pol_sigma-70-like"/>
</dbReference>
<sequence length="215" mass="24445">MMNGIFWRDAVFSVQIKRLDARFSHVRRVVIPAPDSTQLQQFLAECALGNRRSFEALYRCVSPQLYAVALKSLRRSDWAEEIVQESFIRIWHNAGRYDFNLSAPLTWMINITRNLAIDQLRRHHEETLPENGAGSADERADSAAGPFELAASSQEKAALNRCLDTLDGAQRQSIAIAYFQGISYAELAEQMLVPLGSVKSWIRRGMERLRKCLES</sequence>
<evidence type="ECO:0000313" key="7">
    <source>
        <dbReference type="EMBL" id="MFJ3047035.1"/>
    </source>
</evidence>
<evidence type="ECO:0000259" key="5">
    <source>
        <dbReference type="Pfam" id="PF04542"/>
    </source>
</evidence>
<dbReference type="Gene3D" id="1.10.10.10">
    <property type="entry name" value="Winged helix-like DNA-binding domain superfamily/Winged helix DNA-binding domain"/>
    <property type="match status" value="1"/>
</dbReference>
<dbReference type="InterPro" id="IPR036388">
    <property type="entry name" value="WH-like_DNA-bd_sf"/>
</dbReference>
<dbReference type="SUPFAM" id="SSF88659">
    <property type="entry name" value="Sigma3 and sigma4 domains of RNA polymerase sigma factors"/>
    <property type="match status" value="1"/>
</dbReference>
<comment type="caution">
    <text evidence="7">The sequence shown here is derived from an EMBL/GenBank/DDBJ whole genome shotgun (WGS) entry which is preliminary data.</text>
</comment>
<evidence type="ECO:0000259" key="6">
    <source>
        <dbReference type="Pfam" id="PF08281"/>
    </source>
</evidence>
<organism evidence="7 8">
    <name type="scientific">Herbaspirillum chlorophenolicum</name>
    <dbReference type="NCBI Taxonomy" id="211589"/>
    <lineage>
        <taxon>Bacteria</taxon>
        <taxon>Pseudomonadati</taxon>
        <taxon>Pseudomonadota</taxon>
        <taxon>Betaproteobacteria</taxon>
        <taxon>Burkholderiales</taxon>
        <taxon>Oxalobacteraceae</taxon>
        <taxon>Herbaspirillum</taxon>
    </lineage>
</organism>
<dbReference type="Pfam" id="PF04542">
    <property type="entry name" value="Sigma70_r2"/>
    <property type="match status" value="1"/>
</dbReference>
<gene>
    <name evidence="7" type="ORF">ACIPEN_14485</name>
</gene>
<keyword evidence="8" id="KW-1185">Reference proteome</keyword>
<dbReference type="PANTHER" id="PTHR43133">
    <property type="entry name" value="RNA POLYMERASE ECF-TYPE SIGMA FACTO"/>
    <property type="match status" value="1"/>
</dbReference>
<dbReference type="Proteomes" id="UP001617427">
    <property type="component" value="Unassembled WGS sequence"/>
</dbReference>
<dbReference type="InterPro" id="IPR013249">
    <property type="entry name" value="RNA_pol_sigma70_r4_t2"/>
</dbReference>
<keyword evidence="3" id="KW-0731">Sigma factor</keyword>